<sequence length="36" mass="4242">MKRPRASSLGGHNLISFVRQISNCRNFKFIYFVLKL</sequence>
<name>A0A0E9VFM1_ANGAN</name>
<reference evidence="1" key="2">
    <citation type="journal article" date="2015" name="Fish Shellfish Immunol.">
        <title>Early steps in the European eel (Anguilla anguilla)-Vibrio vulnificus interaction in the gills: Role of the RtxA13 toxin.</title>
        <authorList>
            <person name="Callol A."/>
            <person name="Pajuelo D."/>
            <person name="Ebbesson L."/>
            <person name="Teles M."/>
            <person name="MacKenzie S."/>
            <person name="Amaro C."/>
        </authorList>
    </citation>
    <scope>NUCLEOTIDE SEQUENCE</scope>
</reference>
<evidence type="ECO:0000313" key="1">
    <source>
        <dbReference type="EMBL" id="JAH75998.1"/>
    </source>
</evidence>
<accession>A0A0E9VFM1</accession>
<proteinExistence type="predicted"/>
<reference evidence="1" key="1">
    <citation type="submission" date="2014-11" db="EMBL/GenBank/DDBJ databases">
        <authorList>
            <person name="Amaro Gonzalez C."/>
        </authorList>
    </citation>
    <scope>NUCLEOTIDE SEQUENCE</scope>
</reference>
<organism evidence="1">
    <name type="scientific">Anguilla anguilla</name>
    <name type="common">European freshwater eel</name>
    <name type="synonym">Muraena anguilla</name>
    <dbReference type="NCBI Taxonomy" id="7936"/>
    <lineage>
        <taxon>Eukaryota</taxon>
        <taxon>Metazoa</taxon>
        <taxon>Chordata</taxon>
        <taxon>Craniata</taxon>
        <taxon>Vertebrata</taxon>
        <taxon>Euteleostomi</taxon>
        <taxon>Actinopterygii</taxon>
        <taxon>Neopterygii</taxon>
        <taxon>Teleostei</taxon>
        <taxon>Anguilliformes</taxon>
        <taxon>Anguillidae</taxon>
        <taxon>Anguilla</taxon>
    </lineage>
</organism>
<protein>
    <submittedName>
        <fullName evidence="1">Uncharacterized protein</fullName>
    </submittedName>
</protein>
<dbReference type="AlphaFoldDB" id="A0A0E9VFM1"/>
<dbReference type="EMBL" id="GBXM01032579">
    <property type="protein sequence ID" value="JAH75998.1"/>
    <property type="molecule type" value="Transcribed_RNA"/>
</dbReference>